<proteinExistence type="predicted"/>
<dbReference type="Gene3D" id="1.20.1270.60">
    <property type="entry name" value="Arfaptin homology (AH) domain/BAR domain"/>
    <property type="match status" value="1"/>
</dbReference>
<feature type="compositionally biased region" description="Low complexity" evidence="3">
    <location>
        <begin position="331"/>
        <end position="353"/>
    </location>
</feature>
<dbReference type="AlphaFoldDB" id="A0AA39L6W4"/>
<feature type="region of interest" description="Disordered" evidence="3">
    <location>
        <begin position="241"/>
        <end position="457"/>
    </location>
</feature>
<dbReference type="PANTHER" id="PTHR23065">
    <property type="entry name" value="PROLINE-SERINE-THREONINE PHOSPHATASE INTERACTING PROTEIN 1"/>
    <property type="match status" value="1"/>
</dbReference>
<dbReference type="CDD" id="cd09264">
    <property type="entry name" value="AP_Syp1_MHD"/>
    <property type="match status" value="1"/>
</dbReference>
<evidence type="ECO:0000313" key="6">
    <source>
        <dbReference type="Proteomes" id="UP001175261"/>
    </source>
</evidence>
<dbReference type="GO" id="GO:0032153">
    <property type="term" value="C:cell division site"/>
    <property type="evidence" value="ECO:0007669"/>
    <property type="project" value="TreeGrafter"/>
</dbReference>
<feature type="domain" description="MHD" evidence="4">
    <location>
        <begin position="600"/>
        <end position="876"/>
    </location>
</feature>
<dbReference type="Pfam" id="PF10291">
    <property type="entry name" value="muHD"/>
    <property type="match status" value="1"/>
</dbReference>
<dbReference type="InterPro" id="IPR018808">
    <property type="entry name" value="Muniscin_C"/>
</dbReference>
<feature type="region of interest" description="Disordered" evidence="3">
    <location>
        <begin position="835"/>
        <end position="854"/>
    </location>
</feature>
<dbReference type="PANTHER" id="PTHR23065:SF54">
    <property type="entry name" value="SUPPRESSOR OF YEAST PROFILIN DELETION"/>
    <property type="match status" value="1"/>
</dbReference>
<feature type="compositionally biased region" description="Polar residues" evidence="3">
    <location>
        <begin position="267"/>
        <end position="282"/>
    </location>
</feature>
<dbReference type="InterPro" id="IPR049609">
    <property type="entry name" value="Syp1-like_MHD"/>
</dbReference>
<dbReference type="InterPro" id="IPR028565">
    <property type="entry name" value="MHD"/>
</dbReference>
<comment type="caution">
    <text evidence="5">The sequence shown here is derived from an EMBL/GenBank/DDBJ whole genome shotgun (WGS) entry which is preliminary data.</text>
</comment>
<sequence>MDDLARTEYPAMLANLQPTQAVQTLNDRVKRINRINIEIADWLQERRRIEEQYVLGLRKLAQLKTPGPQSELGVFQGPWTRVNEAIEGIALSHHQFAERLERDVETPLRTFHQRQDSANMNTISTNLANLAKDLEEAQDKSDKLNRKGGKANTSKVDAALSKLESATQQWESQAPFVFESLQAFDESRINQLRDLLTQYQTHESDQAQRTLDNAAVTLSLVLEVSTEKEIQNFSQKVLSGRPRLAPRTGTRQSSIAPESAFPAALSRDTTNTSLAPPASSQPIPEDNASEHNSVPIEAKPESKLRRLGTMFGGRRRQSMHGGISSMSPQKSSSGFGRIGSSHGRGISPRGSSSNLHESRLTSLAEAPDLPSSAGRSDAPPSQGSQAHSGMNGVNLVDDGPVPASTWSASGPNGTQEHPDTPVAQPPPGSAPAPLSHQATAASAKDADGFSVPAPMNDPISEAQKEAAATGEEADQLFKLNIHNQPVAEEDPEAKEAAMSSVFNTLKMGPATRRSGTVRGRRDVRNTIYVPAPSTGDGPRDSPTNRSDGPAQMASALARPSALGALSSETSIAAAASDTQSVRSGTSLGGLAHARHPDLTDPGLSASIIETVSAVFEDGAITSTSIAGEIAFAYNVDEDNADKSHETIKINDFPNLERIGPNRIFVQNSSPDHPDQYSLDVSHLTKTAIAFSYRVFAEDPQAQHLAKNAPIVLKPAWKPQGDKLGLLLQYALNPACDFPTPVTLHNVVFVATYEGRASGAQTKPSGTHLKEKHLVYWRLGDVTLTAEFQKIVCRIVGAEGVEPHAGHVEARWEYSSPANETPGSGITFSRLVEGKGKGKEVSSDDPFADDGNIAQPEQSWVSVPLVRKLVSGKYEAK</sequence>
<dbReference type="FunFam" id="1.20.1270.60:FF:000102">
    <property type="entry name" value="WGS project CABT00000000 data, contig 2.23"/>
    <property type="match status" value="1"/>
</dbReference>
<dbReference type="GO" id="GO:0005886">
    <property type="term" value="C:plasma membrane"/>
    <property type="evidence" value="ECO:0007669"/>
    <property type="project" value="TreeGrafter"/>
</dbReference>
<keyword evidence="2" id="KW-0175">Coiled coil</keyword>
<accession>A0AA39L6W4</accession>
<dbReference type="InterPro" id="IPR027267">
    <property type="entry name" value="AH/BAR_dom_sf"/>
</dbReference>
<evidence type="ECO:0000256" key="2">
    <source>
        <dbReference type="SAM" id="Coils"/>
    </source>
</evidence>
<name>A0AA39L6W4_SARSR</name>
<feature type="compositionally biased region" description="Polar residues" evidence="3">
    <location>
        <begin position="404"/>
        <end position="415"/>
    </location>
</feature>
<evidence type="ECO:0000256" key="1">
    <source>
        <dbReference type="ARBA" id="ARBA00022583"/>
    </source>
</evidence>
<evidence type="ECO:0000313" key="5">
    <source>
        <dbReference type="EMBL" id="KAK0386029.1"/>
    </source>
</evidence>
<dbReference type="PROSITE" id="PS51072">
    <property type="entry name" value="MHD"/>
    <property type="match status" value="1"/>
</dbReference>
<dbReference type="GO" id="GO:0030139">
    <property type="term" value="C:endocytic vesicle"/>
    <property type="evidence" value="ECO:0007669"/>
    <property type="project" value="TreeGrafter"/>
</dbReference>
<feature type="region of interest" description="Disordered" evidence="3">
    <location>
        <begin position="527"/>
        <end position="553"/>
    </location>
</feature>
<keyword evidence="1" id="KW-0254">Endocytosis</keyword>
<keyword evidence="6" id="KW-1185">Reference proteome</keyword>
<dbReference type="EMBL" id="JAPDFR010000005">
    <property type="protein sequence ID" value="KAK0386029.1"/>
    <property type="molecule type" value="Genomic_DNA"/>
</dbReference>
<dbReference type="Pfam" id="PF00611">
    <property type="entry name" value="FCH"/>
    <property type="match status" value="1"/>
</dbReference>
<dbReference type="Proteomes" id="UP001175261">
    <property type="component" value="Unassembled WGS sequence"/>
</dbReference>
<dbReference type="GO" id="GO:0006897">
    <property type="term" value="P:endocytosis"/>
    <property type="evidence" value="ECO:0007669"/>
    <property type="project" value="UniProtKB-KW"/>
</dbReference>
<feature type="coiled-coil region" evidence="2">
    <location>
        <begin position="120"/>
        <end position="147"/>
    </location>
</feature>
<protein>
    <recommendedName>
        <fullName evidence="4">MHD domain-containing protein</fullName>
    </recommendedName>
</protein>
<dbReference type="SUPFAM" id="SSF103657">
    <property type="entry name" value="BAR/IMD domain-like"/>
    <property type="match status" value="1"/>
</dbReference>
<dbReference type="CDD" id="cd07650">
    <property type="entry name" value="F-BAR_Syp1p_like"/>
    <property type="match status" value="1"/>
</dbReference>
<organism evidence="5 6">
    <name type="scientific">Sarocladium strictum</name>
    <name type="common">Black bundle disease fungus</name>
    <name type="synonym">Acremonium strictum</name>
    <dbReference type="NCBI Taxonomy" id="5046"/>
    <lineage>
        <taxon>Eukaryota</taxon>
        <taxon>Fungi</taxon>
        <taxon>Dikarya</taxon>
        <taxon>Ascomycota</taxon>
        <taxon>Pezizomycotina</taxon>
        <taxon>Sordariomycetes</taxon>
        <taxon>Hypocreomycetidae</taxon>
        <taxon>Hypocreales</taxon>
        <taxon>Sarocladiaceae</taxon>
        <taxon>Sarocladium</taxon>
    </lineage>
</organism>
<evidence type="ECO:0000256" key="3">
    <source>
        <dbReference type="SAM" id="MobiDB-lite"/>
    </source>
</evidence>
<dbReference type="GO" id="GO:0032185">
    <property type="term" value="P:septin cytoskeleton organization"/>
    <property type="evidence" value="ECO:0007669"/>
    <property type="project" value="TreeGrafter"/>
</dbReference>
<evidence type="ECO:0000259" key="4">
    <source>
        <dbReference type="PROSITE" id="PS51072"/>
    </source>
</evidence>
<dbReference type="InterPro" id="IPR001060">
    <property type="entry name" value="FCH_dom"/>
</dbReference>
<gene>
    <name evidence="5" type="ORF">NLU13_5866</name>
</gene>
<reference evidence="5" key="1">
    <citation type="submission" date="2022-10" db="EMBL/GenBank/DDBJ databases">
        <title>Determination and structural analysis of whole genome sequence of Sarocladium strictum F4-1.</title>
        <authorList>
            <person name="Hu L."/>
            <person name="Jiang Y."/>
        </authorList>
    </citation>
    <scope>NUCLEOTIDE SEQUENCE</scope>
    <source>
        <strain evidence="5">F4-1</strain>
    </source>
</reference>
<feature type="compositionally biased region" description="Polar residues" evidence="3">
    <location>
        <begin position="379"/>
        <end position="388"/>
    </location>
</feature>